<dbReference type="SUPFAM" id="SSF52172">
    <property type="entry name" value="CheY-like"/>
    <property type="match status" value="1"/>
</dbReference>
<gene>
    <name evidence="8" type="ORF">SAMN05216233_12543</name>
</gene>
<dbReference type="InterPro" id="IPR050595">
    <property type="entry name" value="Bact_response_regulator"/>
</dbReference>
<dbReference type="Proteomes" id="UP000198870">
    <property type="component" value="Unassembled WGS sequence"/>
</dbReference>
<feature type="modified residue" description="4-aspartylphosphate" evidence="4">
    <location>
        <position position="189"/>
    </location>
</feature>
<dbReference type="EC" id="2.7.13.3" evidence="2"/>
<dbReference type="Gene3D" id="1.10.287.130">
    <property type="match status" value="1"/>
</dbReference>
<dbReference type="InterPro" id="IPR011006">
    <property type="entry name" value="CheY-like_superfamily"/>
</dbReference>
<dbReference type="OrthoDB" id="5397350at2"/>
<evidence type="ECO:0000256" key="6">
    <source>
        <dbReference type="SAM" id="MobiDB-lite"/>
    </source>
</evidence>
<dbReference type="CDD" id="cd00082">
    <property type="entry name" value="HisKA"/>
    <property type="match status" value="1"/>
</dbReference>
<dbReference type="Pfam" id="PF00072">
    <property type="entry name" value="Response_reg"/>
    <property type="match status" value="1"/>
</dbReference>
<dbReference type="SMART" id="SM00448">
    <property type="entry name" value="REC"/>
    <property type="match status" value="1"/>
</dbReference>
<dbReference type="GO" id="GO:0000155">
    <property type="term" value="F:phosphorelay sensor kinase activity"/>
    <property type="evidence" value="ECO:0007669"/>
    <property type="project" value="InterPro"/>
</dbReference>
<dbReference type="Gene3D" id="3.40.50.2300">
    <property type="match status" value="1"/>
</dbReference>
<feature type="coiled-coil region" evidence="5">
    <location>
        <begin position="7"/>
        <end position="34"/>
    </location>
</feature>
<dbReference type="PANTHER" id="PTHR44591:SF3">
    <property type="entry name" value="RESPONSE REGULATORY DOMAIN-CONTAINING PROTEIN"/>
    <property type="match status" value="1"/>
</dbReference>
<dbReference type="RefSeq" id="WP_092214920.1">
    <property type="nucleotide sequence ID" value="NZ_FMUX01000025.1"/>
</dbReference>
<evidence type="ECO:0000256" key="1">
    <source>
        <dbReference type="ARBA" id="ARBA00000085"/>
    </source>
</evidence>
<evidence type="ECO:0000259" key="7">
    <source>
        <dbReference type="PROSITE" id="PS50110"/>
    </source>
</evidence>
<dbReference type="PROSITE" id="PS50110">
    <property type="entry name" value="RESPONSE_REGULATORY"/>
    <property type="match status" value="1"/>
</dbReference>
<evidence type="ECO:0000256" key="3">
    <source>
        <dbReference type="ARBA" id="ARBA00022553"/>
    </source>
</evidence>
<dbReference type="STRING" id="419481.SAMN05216233_12543"/>
<protein>
    <recommendedName>
        <fullName evidence="2">histidine kinase</fullName>
        <ecNumber evidence="2">2.7.13.3</ecNumber>
    </recommendedName>
</protein>
<evidence type="ECO:0000256" key="5">
    <source>
        <dbReference type="SAM" id="Coils"/>
    </source>
</evidence>
<evidence type="ECO:0000256" key="4">
    <source>
        <dbReference type="PROSITE-ProRule" id="PRU00169"/>
    </source>
</evidence>
<evidence type="ECO:0000256" key="2">
    <source>
        <dbReference type="ARBA" id="ARBA00012438"/>
    </source>
</evidence>
<dbReference type="AlphaFoldDB" id="A0A1G5J5I6"/>
<dbReference type="InterPro" id="IPR001789">
    <property type="entry name" value="Sig_transdc_resp-reg_receiver"/>
</dbReference>
<keyword evidence="5" id="KW-0175">Coiled coil</keyword>
<name>A0A1G5J5I6_9BACT</name>
<sequence length="258" mass="29245">MAETPTYRELEKKIAALEAELDDLREKEISQERNRIFGRVAHEFNNLMMVIQGNISIMLHDTDRDDPSHERLKNMERYIKSGTRLTEKLLNFVEKNVEPEGKSFSLGPPAEEREPSIPPNSARRGMDIYRQASPEKYRVLLVDDETLILDVGGQMLAKIGLDVITAENGASAVELYKREKGTIDLVILDLIMPGIDGIDTYHLLKDIDPGVKVLISSGFRKDQRVETFLTEPNTGFIKKPFSLAHLSDEVRKLLRSPS</sequence>
<reference evidence="8 9" key="1">
    <citation type="submission" date="2016-10" db="EMBL/GenBank/DDBJ databases">
        <authorList>
            <person name="de Groot N.N."/>
        </authorList>
    </citation>
    <scope>NUCLEOTIDE SEQUENCE [LARGE SCALE GENOMIC DNA]</scope>
    <source>
        <strain evidence="8 9">AA1</strain>
    </source>
</reference>
<evidence type="ECO:0000313" key="8">
    <source>
        <dbReference type="EMBL" id="SCY83623.1"/>
    </source>
</evidence>
<dbReference type="EMBL" id="FMUX01000025">
    <property type="protein sequence ID" value="SCY83623.1"/>
    <property type="molecule type" value="Genomic_DNA"/>
</dbReference>
<organism evidence="8 9">
    <name type="scientific">Desulfoluna spongiiphila</name>
    <dbReference type="NCBI Taxonomy" id="419481"/>
    <lineage>
        <taxon>Bacteria</taxon>
        <taxon>Pseudomonadati</taxon>
        <taxon>Thermodesulfobacteriota</taxon>
        <taxon>Desulfobacteria</taxon>
        <taxon>Desulfobacterales</taxon>
        <taxon>Desulfolunaceae</taxon>
        <taxon>Desulfoluna</taxon>
    </lineage>
</organism>
<comment type="catalytic activity">
    <reaction evidence="1">
        <text>ATP + protein L-histidine = ADP + protein N-phospho-L-histidine.</text>
        <dbReference type="EC" id="2.7.13.3"/>
    </reaction>
</comment>
<dbReference type="SUPFAM" id="SSF47384">
    <property type="entry name" value="Homodimeric domain of signal transducing histidine kinase"/>
    <property type="match status" value="1"/>
</dbReference>
<proteinExistence type="predicted"/>
<dbReference type="PANTHER" id="PTHR44591">
    <property type="entry name" value="STRESS RESPONSE REGULATOR PROTEIN 1"/>
    <property type="match status" value="1"/>
</dbReference>
<keyword evidence="3 4" id="KW-0597">Phosphoprotein</keyword>
<dbReference type="InterPro" id="IPR003661">
    <property type="entry name" value="HisK_dim/P_dom"/>
</dbReference>
<keyword evidence="9" id="KW-1185">Reference proteome</keyword>
<feature type="domain" description="Response regulatory" evidence="7">
    <location>
        <begin position="138"/>
        <end position="254"/>
    </location>
</feature>
<accession>A0A1G5J5I6</accession>
<dbReference type="InterPro" id="IPR036097">
    <property type="entry name" value="HisK_dim/P_sf"/>
</dbReference>
<evidence type="ECO:0000313" key="9">
    <source>
        <dbReference type="Proteomes" id="UP000198870"/>
    </source>
</evidence>
<feature type="region of interest" description="Disordered" evidence="6">
    <location>
        <begin position="100"/>
        <end position="124"/>
    </location>
</feature>